<dbReference type="EMBL" id="BMAW01100676">
    <property type="protein sequence ID" value="GFS96217.1"/>
    <property type="molecule type" value="Genomic_DNA"/>
</dbReference>
<evidence type="ECO:0000313" key="1">
    <source>
        <dbReference type="EMBL" id="GFS96217.1"/>
    </source>
</evidence>
<accession>A0A8X6N6L2</accession>
<gene>
    <name evidence="1" type="ORF">NPIL_183791</name>
</gene>
<evidence type="ECO:0000313" key="2">
    <source>
        <dbReference type="Proteomes" id="UP000887013"/>
    </source>
</evidence>
<protein>
    <submittedName>
        <fullName evidence="1">Uncharacterized protein</fullName>
    </submittedName>
</protein>
<dbReference type="AlphaFoldDB" id="A0A8X6N6L2"/>
<reference evidence="1" key="1">
    <citation type="submission" date="2020-08" db="EMBL/GenBank/DDBJ databases">
        <title>Multicomponent nature underlies the extraordinary mechanical properties of spider dragline silk.</title>
        <authorList>
            <person name="Kono N."/>
            <person name="Nakamura H."/>
            <person name="Mori M."/>
            <person name="Yoshida Y."/>
            <person name="Ohtoshi R."/>
            <person name="Malay A.D."/>
            <person name="Moran D.A.P."/>
            <person name="Tomita M."/>
            <person name="Numata K."/>
            <person name="Arakawa K."/>
        </authorList>
    </citation>
    <scope>NUCLEOTIDE SEQUENCE</scope>
</reference>
<dbReference type="Proteomes" id="UP000887013">
    <property type="component" value="Unassembled WGS sequence"/>
</dbReference>
<sequence>MFKRPAETQVSTESRKYQDSFQEAASGFLRAISIQNSIFCFQFIAVILDDNKEIVHIPLNDTITVYLSVYDFGFQFQHQVGLISESHQFYERKN</sequence>
<proteinExistence type="predicted"/>
<name>A0A8X6N6L2_NEPPI</name>
<organism evidence="1 2">
    <name type="scientific">Nephila pilipes</name>
    <name type="common">Giant wood spider</name>
    <name type="synonym">Nephila maculata</name>
    <dbReference type="NCBI Taxonomy" id="299642"/>
    <lineage>
        <taxon>Eukaryota</taxon>
        <taxon>Metazoa</taxon>
        <taxon>Ecdysozoa</taxon>
        <taxon>Arthropoda</taxon>
        <taxon>Chelicerata</taxon>
        <taxon>Arachnida</taxon>
        <taxon>Araneae</taxon>
        <taxon>Araneomorphae</taxon>
        <taxon>Entelegynae</taxon>
        <taxon>Araneoidea</taxon>
        <taxon>Nephilidae</taxon>
        <taxon>Nephila</taxon>
    </lineage>
</organism>
<comment type="caution">
    <text evidence="1">The sequence shown here is derived from an EMBL/GenBank/DDBJ whole genome shotgun (WGS) entry which is preliminary data.</text>
</comment>
<keyword evidence="2" id="KW-1185">Reference proteome</keyword>